<dbReference type="GO" id="GO:0005524">
    <property type="term" value="F:ATP binding"/>
    <property type="evidence" value="ECO:0007669"/>
    <property type="project" value="UniProtKB-KW"/>
</dbReference>
<dbReference type="PROSITE" id="PS50109">
    <property type="entry name" value="HIS_KIN"/>
    <property type="match status" value="1"/>
</dbReference>
<feature type="transmembrane region" description="Helical" evidence="10">
    <location>
        <begin position="141"/>
        <end position="157"/>
    </location>
</feature>
<evidence type="ECO:0000256" key="7">
    <source>
        <dbReference type="ARBA" id="ARBA00022840"/>
    </source>
</evidence>
<dbReference type="CDD" id="cd00082">
    <property type="entry name" value="HisKA"/>
    <property type="match status" value="1"/>
</dbReference>
<dbReference type="SUPFAM" id="SSF55874">
    <property type="entry name" value="ATPase domain of HSP90 chaperone/DNA topoisomerase II/histidine kinase"/>
    <property type="match status" value="1"/>
</dbReference>
<gene>
    <name evidence="12" type="ORF">NWE73_13545</name>
</gene>
<keyword evidence="6" id="KW-0418">Kinase</keyword>
<evidence type="ECO:0000256" key="10">
    <source>
        <dbReference type="SAM" id="Phobius"/>
    </source>
</evidence>
<dbReference type="Gene3D" id="3.30.565.10">
    <property type="entry name" value="Histidine kinase-like ATPase, C-terminal domain"/>
    <property type="match status" value="1"/>
</dbReference>
<feature type="transmembrane region" description="Helical" evidence="10">
    <location>
        <begin position="46"/>
        <end position="66"/>
    </location>
</feature>
<dbReference type="PRINTS" id="PR00344">
    <property type="entry name" value="BCTRLSENSOR"/>
</dbReference>
<feature type="coiled-coil region" evidence="9">
    <location>
        <begin position="197"/>
        <end position="231"/>
    </location>
</feature>
<evidence type="ECO:0000313" key="13">
    <source>
        <dbReference type="Proteomes" id="UP001152321"/>
    </source>
</evidence>
<dbReference type="EMBL" id="JANRMI010000004">
    <property type="protein sequence ID" value="MDG0817400.1"/>
    <property type="molecule type" value="Genomic_DNA"/>
</dbReference>
<dbReference type="InterPro" id="IPR036097">
    <property type="entry name" value="HisK_dim/P_sf"/>
</dbReference>
<feature type="transmembrane region" description="Helical" evidence="10">
    <location>
        <begin position="114"/>
        <end position="134"/>
    </location>
</feature>
<dbReference type="InterPro" id="IPR005467">
    <property type="entry name" value="His_kinase_dom"/>
</dbReference>
<dbReference type="SUPFAM" id="SSF47384">
    <property type="entry name" value="Homodimeric domain of signal transducing histidine kinase"/>
    <property type="match status" value="1"/>
</dbReference>
<dbReference type="RefSeq" id="WP_277578874.1">
    <property type="nucleotide sequence ID" value="NZ_JANRMI010000004.1"/>
</dbReference>
<evidence type="ECO:0000256" key="1">
    <source>
        <dbReference type="ARBA" id="ARBA00000085"/>
    </source>
</evidence>
<comment type="caution">
    <text evidence="12">The sequence shown here is derived from an EMBL/GenBank/DDBJ whole genome shotgun (WGS) entry which is preliminary data.</text>
</comment>
<evidence type="ECO:0000256" key="5">
    <source>
        <dbReference type="ARBA" id="ARBA00022741"/>
    </source>
</evidence>
<feature type="transmembrane region" description="Helical" evidence="10">
    <location>
        <begin position="86"/>
        <end position="102"/>
    </location>
</feature>
<dbReference type="PANTHER" id="PTHR43065:SF46">
    <property type="entry name" value="C4-DICARBOXYLATE TRANSPORT SENSOR PROTEIN DCTB"/>
    <property type="match status" value="1"/>
</dbReference>
<keyword evidence="7 12" id="KW-0067">ATP-binding</keyword>
<evidence type="ECO:0000256" key="3">
    <source>
        <dbReference type="ARBA" id="ARBA00022553"/>
    </source>
</evidence>
<evidence type="ECO:0000256" key="8">
    <source>
        <dbReference type="ARBA" id="ARBA00023012"/>
    </source>
</evidence>
<dbReference type="PANTHER" id="PTHR43065">
    <property type="entry name" value="SENSOR HISTIDINE KINASE"/>
    <property type="match status" value="1"/>
</dbReference>
<sequence>MRKRTQTVLDSLNLDLCRRSVQASVAFALAYIVLIFWPIVTSPQLIGVHQLSVVIALIAVSARFVFARKIVKLGRSGLEKWGRLHMLSIIVSTTFLGVLFSLGFYDSQNSDAKIFFTSFLISAIMSASTTSIALNPRIQSYFLIMVGIVPGTVLAFSEHIGELPYRIWTLLIFIFVVYIYGNSKQFYLNMAYRYETEEALNVEKANLTMAVKKLESTQEELLNQKSRAEYAAKLASLGEMAGGIAHEINTPLNVILLSTEQQLDILNDTSLDVKELQASVKKVQETTNRIATIVRGLRSFARDGAKDPIEETKVQTIVENTLALCIEKFKLNNVDLRLPNPFPEISLHCRPVQISQVLLNLLNNSFEAIRELPERWVSMEVRMISGEVEIRITDSGPGIPDEIQAEIFRPFFTTKEVGKGTGLGLSISRGLIEAHKGQMYIDPHHPHTSFVIRLPV</sequence>
<dbReference type="Pfam" id="PF02518">
    <property type="entry name" value="HATPase_c"/>
    <property type="match status" value="1"/>
</dbReference>
<dbReference type="InterPro" id="IPR003594">
    <property type="entry name" value="HATPase_dom"/>
</dbReference>
<name>A0ABT6DMS6_9BACT</name>
<evidence type="ECO:0000259" key="11">
    <source>
        <dbReference type="PROSITE" id="PS50109"/>
    </source>
</evidence>
<keyword evidence="10" id="KW-0472">Membrane</keyword>
<protein>
    <recommendedName>
        <fullName evidence="2">histidine kinase</fullName>
        <ecNumber evidence="2">2.7.13.3</ecNumber>
    </recommendedName>
</protein>
<dbReference type="InterPro" id="IPR004358">
    <property type="entry name" value="Sig_transdc_His_kin-like_C"/>
</dbReference>
<dbReference type="Proteomes" id="UP001152321">
    <property type="component" value="Unassembled WGS sequence"/>
</dbReference>
<evidence type="ECO:0000256" key="9">
    <source>
        <dbReference type="SAM" id="Coils"/>
    </source>
</evidence>
<evidence type="ECO:0000313" key="12">
    <source>
        <dbReference type="EMBL" id="MDG0817400.1"/>
    </source>
</evidence>
<dbReference type="InterPro" id="IPR003661">
    <property type="entry name" value="HisK_dim/P_dom"/>
</dbReference>
<feature type="transmembrane region" description="Helical" evidence="10">
    <location>
        <begin position="21"/>
        <end position="40"/>
    </location>
</feature>
<dbReference type="Pfam" id="PF00512">
    <property type="entry name" value="HisKA"/>
    <property type="match status" value="1"/>
</dbReference>
<evidence type="ECO:0000256" key="4">
    <source>
        <dbReference type="ARBA" id="ARBA00022679"/>
    </source>
</evidence>
<feature type="transmembrane region" description="Helical" evidence="10">
    <location>
        <begin position="163"/>
        <end position="181"/>
    </location>
</feature>
<proteinExistence type="predicted"/>
<keyword evidence="9" id="KW-0175">Coiled coil</keyword>
<evidence type="ECO:0000256" key="2">
    <source>
        <dbReference type="ARBA" id="ARBA00012438"/>
    </source>
</evidence>
<keyword evidence="4" id="KW-0808">Transferase</keyword>
<comment type="catalytic activity">
    <reaction evidence="1">
        <text>ATP + protein L-histidine = ADP + protein N-phospho-L-histidine.</text>
        <dbReference type="EC" id="2.7.13.3"/>
    </reaction>
</comment>
<feature type="domain" description="Histidine kinase" evidence="11">
    <location>
        <begin position="243"/>
        <end position="456"/>
    </location>
</feature>
<keyword evidence="10" id="KW-1133">Transmembrane helix</keyword>
<dbReference type="EC" id="2.7.13.3" evidence="2"/>
<dbReference type="SMART" id="SM00387">
    <property type="entry name" value="HATPase_c"/>
    <property type="match status" value="1"/>
</dbReference>
<dbReference type="Gene3D" id="1.10.287.130">
    <property type="match status" value="1"/>
</dbReference>
<organism evidence="12 13">
    <name type="scientific">Bdellovibrio svalbardensis</name>
    <dbReference type="NCBI Taxonomy" id="2972972"/>
    <lineage>
        <taxon>Bacteria</taxon>
        <taxon>Pseudomonadati</taxon>
        <taxon>Bdellovibrionota</taxon>
        <taxon>Bdellovibrionia</taxon>
        <taxon>Bdellovibrionales</taxon>
        <taxon>Pseudobdellovibrionaceae</taxon>
        <taxon>Bdellovibrio</taxon>
    </lineage>
</organism>
<dbReference type="SMART" id="SM00388">
    <property type="entry name" value="HisKA"/>
    <property type="match status" value="1"/>
</dbReference>
<reference evidence="12" key="1">
    <citation type="submission" date="2022-08" db="EMBL/GenBank/DDBJ databases">
        <title>Novel Bdellovibrio Species Isolated from Svalbard: Designation Bdellovibrio svalbardensis.</title>
        <authorList>
            <person name="Mitchell R.J."/>
            <person name="Choi S.Y."/>
        </authorList>
    </citation>
    <scope>NUCLEOTIDE SEQUENCE</scope>
    <source>
        <strain evidence="12">PAP01</strain>
    </source>
</reference>
<keyword evidence="8" id="KW-0902">Two-component regulatory system</keyword>
<keyword evidence="5" id="KW-0547">Nucleotide-binding</keyword>
<keyword evidence="10" id="KW-0812">Transmembrane</keyword>
<dbReference type="InterPro" id="IPR036890">
    <property type="entry name" value="HATPase_C_sf"/>
</dbReference>
<keyword evidence="3" id="KW-0597">Phosphoprotein</keyword>
<evidence type="ECO:0000256" key="6">
    <source>
        <dbReference type="ARBA" id="ARBA00022777"/>
    </source>
</evidence>
<keyword evidence="13" id="KW-1185">Reference proteome</keyword>
<accession>A0ABT6DMS6</accession>